<keyword evidence="5" id="KW-1185">Reference proteome</keyword>
<dbReference type="AlphaFoldDB" id="A0A5J6SPL3"/>
<dbReference type="InterPro" id="IPR051532">
    <property type="entry name" value="Ester_Hydrolysis_Enzymes"/>
</dbReference>
<dbReference type="SUPFAM" id="SSF52266">
    <property type="entry name" value="SGNH hydrolase"/>
    <property type="match status" value="1"/>
</dbReference>
<dbReference type="InterPro" id="IPR014755">
    <property type="entry name" value="Cu-Rt/internalin_Ig-like"/>
</dbReference>
<organism evidence="4 5">
    <name type="scientific">Psychrobacillus glaciei</name>
    <dbReference type="NCBI Taxonomy" id="2283160"/>
    <lineage>
        <taxon>Bacteria</taxon>
        <taxon>Bacillati</taxon>
        <taxon>Bacillota</taxon>
        <taxon>Bacilli</taxon>
        <taxon>Bacillales</taxon>
        <taxon>Bacillaceae</taxon>
        <taxon>Psychrobacillus</taxon>
    </lineage>
</organism>
<evidence type="ECO:0000313" key="4">
    <source>
        <dbReference type="EMBL" id="QFF98077.1"/>
    </source>
</evidence>
<evidence type="ECO:0000256" key="1">
    <source>
        <dbReference type="ARBA" id="ARBA00022729"/>
    </source>
</evidence>
<keyword evidence="1 2" id="KW-0732">Signal</keyword>
<dbReference type="Gene3D" id="3.40.50.1110">
    <property type="entry name" value="SGNH hydrolase"/>
    <property type="match status" value="1"/>
</dbReference>
<dbReference type="Pfam" id="PF13472">
    <property type="entry name" value="Lipase_GDSL_2"/>
    <property type="match status" value="1"/>
</dbReference>
<reference evidence="4 5" key="1">
    <citation type="submission" date="2018-07" db="EMBL/GenBank/DDBJ databases">
        <title>Complete genome sequence of Psychrobacillus sp. PB01, isolated from iceberg, and comparative genome analysis of Psychrobacillus strains.</title>
        <authorList>
            <person name="Lee P.C."/>
        </authorList>
    </citation>
    <scope>NUCLEOTIDE SEQUENCE [LARGE SCALE GENOMIC DNA]</scope>
    <source>
        <strain evidence="4 5">PB01</strain>
    </source>
</reference>
<sequence length="354" mass="39346">MKRYFSLIFIAVFMVFSVGTSSVEADNVKIDYVALGDSIASGHTPYGVKVGRGFTDIISEALAKEGVLGSFMKDFASSGETSAGLLETLKRNDVQQSLKEAELITIISGANDFIDELYNPEDESMHVDISKATALLNKVEGNLVSAIQRVKALNPDADIYLFGYFFPLPHLKDADSKIQLQLAFNIVNSRMASIAKNEGIHFVDVASAFDAKGTYYLENPQDIHPNEAGYQVIADQFFKYYSIPLNGPFPNPTLEWGKKIEKMEIVETDKKWIVTLNKSVDPASVQHSVFVVKDGTQLMNISKEVSKDNQKQIIITPPKQGYKPGLYQLMITNNLTDQLRKPLENTVLVTFKVK</sequence>
<evidence type="ECO:0000259" key="3">
    <source>
        <dbReference type="Pfam" id="PF13472"/>
    </source>
</evidence>
<dbReference type="PANTHER" id="PTHR30383">
    <property type="entry name" value="THIOESTERASE 1/PROTEASE 1/LYSOPHOSPHOLIPASE L1"/>
    <property type="match status" value="1"/>
</dbReference>
<dbReference type="Gene3D" id="2.60.40.1220">
    <property type="match status" value="1"/>
</dbReference>
<dbReference type="RefSeq" id="WP_151699022.1">
    <property type="nucleotide sequence ID" value="NZ_CP031223.1"/>
</dbReference>
<dbReference type="GO" id="GO:0004622">
    <property type="term" value="F:phosphatidylcholine lysophospholipase activity"/>
    <property type="evidence" value="ECO:0007669"/>
    <property type="project" value="TreeGrafter"/>
</dbReference>
<name>A0A5J6SPL3_9BACI</name>
<dbReference type="InterPro" id="IPR036514">
    <property type="entry name" value="SGNH_hydro_sf"/>
</dbReference>
<proteinExistence type="predicted"/>
<gene>
    <name evidence="4" type="ORF">PB01_04175</name>
</gene>
<accession>A0A5J6SPL3</accession>
<protein>
    <recommendedName>
        <fullName evidence="3">SGNH hydrolase-type esterase domain-containing protein</fullName>
    </recommendedName>
</protein>
<feature type="chain" id="PRO_5023823881" description="SGNH hydrolase-type esterase domain-containing protein" evidence="2">
    <location>
        <begin position="26"/>
        <end position="354"/>
    </location>
</feature>
<dbReference type="EMBL" id="CP031223">
    <property type="protein sequence ID" value="QFF98077.1"/>
    <property type="molecule type" value="Genomic_DNA"/>
</dbReference>
<evidence type="ECO:0000313" key="5">
    <source>
        <dbReference type="Proteomes" id="UP000325517"/>
    </source>
</evidence>
<feature type="domain" description="SGNH hydrolase-type esterase" evidence="3">
    <location>
        <begin position="34"/>
        <end position="232"/>
    </location>
</feature>
<dbReference type="KEGG" id="psyo:PB01_04175"/>
<dbReference type="InterPro" id="IPR013830">
    <property type="entry name" value="SGNH_hydro"/>
</dbReference>
<dbReference type="Proteomes" id="UP000325517">
    <property type="component" value="Chromosome"/>
</dbReference>
<feature type="signal peptide" evidence="2">
    <location>
        <begin position="1"/>
        <end position="25"/>
    </location>
</feature>
<dbReference type="OrthoDB" id="1815486at2"/>
<dbReference type="PANTHER" id="PTHR30383:SF27">
    <property type="entry name" value="SPORE GERMINATION LIPASE LIPC"/>
    <property type="match status" value="1"/>
</dbReference>
<evidence type="ECO:0000256" key="2">
    <source>
        <dbReference type="SAM" id="SignalP"/>
    </source>
</evidence>